<evidence type="ECO:0000256" key="5">
    <source>
        <dbReference type="ARBA" id="ARBA00022832"/>
    </source>
</evidence>
<evidence type="ECO:0000259" key="11">
    <source>
        <dbReference type="Pfam" id="PF08545"/>
    </source>
</evidence>
<evidence type="ECO:0000256" key="8">
    <source>
        <dbReference type="ARBA" id="ARBA00023315"/>
    </source>
</evidence>
<dbReference type="Proteomes" id="UP001174205">
    <property type="component" value="Unassembled WGS sequence"/>
</dbReference>
<evidence type="ECO:0000256" key="4">
    <source>
        <dbReference type="ARBA" id="ARBA00022679"/>
    </source>
</evidence>
<comment type="subcellular location">
    <subcellularLocation>
        <location evidence="9">Cytoplasm</location>
    </subcellularLocation>
</comment>
<reference evidence="12" key="1">
    <citation type="submission" date="2023-03" db="EMBL/GenBank/DDBJ databases">
        <title>MT1 and MT2 Draft Genomes of Novel Species.</title>
        <authorList>
            <person name="Venkateswaran K."/>
        </authorList>
    </citation>
    <scope>NUCLEOTIDE SEQUENCE</scope>
    <source>
        <strain evidence="12">F6_3S_P_1C</strain>
    </source>
</reference>
<dbReference type="RefSeq" id="WP_301249971.1">
    <property type="nucleotide sequence ID" value="NZ_JAROCD010000026.1"/>
</dbReference>
<sequence length="336" mass="36358">MNQSMATITAMGTYVPDRILSNADLEKLVDTSDEWIVQRTGMRERRIAATDQFVSDLATKAVEDMMHRYNVSVEDVDMILVATSTPEYAFPSTASRVQANLNIPHTGVLDLNAACAGFTYGLQLADSLVTSGMYHKVLVIGAETLSKITDYTDRTTCVLFGDGAGAFLVERAAGKGDFIAAISGTSGEGGIHLYKSGLSSEMNGVPLQGEGCLVQNGREIYKWAVRTIPEQLGKLIAKAELEPEQIDWFVPHSANLRMIEAVCERGPIPLERTLTSVEYRGNTSAASIPLALQLAVDEGKLKHGQQVALFGFGGGLTYAGLVLRWGVPDTILTFEY</sequence>
<feature type="active site" evidence="9">
    <location>
        <position position="252"/>
    </location>
</feature>
<dbReference type="InterPro" id="IPR013747">
    <property type="entry name" value="ACP_syn_III_C"/>
</dbReference>
<feature type="active site" evidence="9">
    <location>
        <position position="282"/>
    </location>
</feature>
<keyword evidence="7 9" id="KW-0275">Fatty acid biosynthesis</keyword>
<comment type="pathway">
    <text evidence="9">Lipid metabolism; fatty acid biosynthesis.</text>
</comment>
<keyword evidence="13" id="KW-1185">Reference proteome</keyword>
<dbReference type="Pfam" id="PF08545">
    <property type="entry name" value="ACP_syn_III"/>
    <property type="match status" value="1"/>
</dbReference>
<comment type="subunit">
    <text evidence="9">Homodimer.</text>
</comment>
<evidence type="ECO:0000256" key="2">
    <source>
        <dbReference type="ARBA" id="ARBA00022490"/>
    </source>
</evidence>
<dbReference type="InterPro" id="IPR016039">
    <property type="entry name" value="Thiolase-like"/>
</dbReference>
<evidence type="ECO:0000256" key="6">
    <source>
        <dbReference type="ARBA" id="ARBA00023098"/>
    </source>
</evidence>
<dbReference type="InterPro" id="IPR013751">
    <property type="entry name" value="ACP_syn_III_N"/>
</dbReference>
<keyword evidence="3 9" id="KW-0444">Lipid biosynthesis</keyword>
<accession>A0ABT8JNI2</accession>
<dbReference type="Gene3D" id="3.40.47.10">
    <property type="match status" value="1"/>
</dbReference>
<keyword evidence="5 9" id="KW-0276">Fatty acid metabolism</keyword>
<evidence type="ECO:0000256" key="3">
    <source>
        <dbReference type="ARBA" id="ARBA00022516"/>
    </source>
</evidence>
<keyword evidence="9" id="KW-0511">Multifunctional enzyme</keyword>
<comment type="similarity">
    <text evidence="1 9">Belongs to the thiolase-like superfamily. FabH family.</text>
</comment>
<evidence type="ECO:0000259" key="10">
    <source>
        <dbReference type="Pfam" id="PF08541"/>
    </source>
</evidence>
<dbReference type="EC" id="2.3.1.180" evidence="9"/>
<protein>
    <recommendedName>
        <fullName evidence="9">Beta-ketoacyl-[acyl-carrier-protein] synthase III</fullName>
        <shortName evidence="9">Beta-ketoacyl-ACP synthase III</shortName>
        <shortName evidence="9">KAS III</shortName>
        <ecNumber evidence="9">2.3.1.180</ecNumber>
    </recommendedName>
    <alternativeName>
        <fullName evidence="9">3-oxoacyl-[acyl-carrier-protein] synthase 3</fullName>
    </alternativeName>
    <alternativeName>
        <fullName evidence="9">3-oxoacyl-[acyl-carrier-protein] synthase III</fullName>
    </alternativeName>
</protein>
<dbReference type="PANTHER" id="PTHR34069">
    <property type="entry name" value="3-OXOACYL-[ACYL-CARRIER-PROTEIN] SYNTHASE 3"/>
    <property type="match status" value="1"/>
</dbReference>
<keyword evidence="6 9" id="KW-0443">Lipid metabolism</keyword>
<feature type="domain" description="Beta-ketoacyl-[acyl-carrier-protein] synthase III N-terminal" evidence="11">
    <location>
        <begin position="109"/>
        <end position="185"/>
    </location>
</feature>
<dbReference type="CDD" id="cd00830">
    <property type="entry name" value="KAS_III"/>
    <property type="match status" value="1"/>
</dbReference>
<keyword evidence="8 9" id="KW-0012">Acyltransferase</keyword>
<organism evidence="12 13">
    <name type="scientific">Paenibacillus vandeheii</name>
    <dbReference type="NCBI Taxonomy" id="3035917"/>
    <lineage>
        <taxon>Bacteria</taxon>
        <taxon>Bacillati</taxon>
        <taxon>Bacillota</taxon>
        <taxon>Bacilli</taxon>
        <taxon>Bacillales</taxon>
        <taxon>Paenibacillaceae</taxon>
        <taxon>Paenibacillus</taxon>
    </lineage>
</organism>
<dbReference type="Pfam" id="PF08541">
    <property type="entry name" value="ACP_syn_III_C"/>
    <property type="match status" value="1"/>
</dbReference>
<comment type="caution">
    <text evidence="12">The sequence shown here is derived from an EMBL/GenBank/DDBJ whole genome shotgun (WGS) entry which is preliminary data.</text>
</comment>
<feature type="active site" evidence="9">
    <location>
        <position position="115"/>
    </location>
</feature>
<gene>
    <name evidence="9" type="primary">fabH</name>
    <name evidence="12" type="ORF">P5G61_31045</name>
</gene>
<dbReference type="HAMAP" id="MF_01815">
    <property type="entry name" value="FabH"/>
    <property type="match status" value="1"/>
</dbReference>
<feature type="domain" description="Beta-ketoacyl-[acyl-carrier-protein] synthase III C-terminal" evidence="10">
    <location>
        <begin position="237"/>
        <end position="325"/>
    </location>
</feature>
<dbReference type="SUPFAM" id="SSF53901">
    <property type="entry name" value="Thiolase-like"/>
    <property type="match status" value="1"/>
</dbReference>
<evidence type="ECO:0000256" key="1">
    <source>
        <dbReference type="ARBA" id="ARBA00008642"/>
    </source>
</evidence>
<evidence type="ECO:0000256" key="7">
    <source>
        <dbReference type="ARBA" id="ARBA00023160"/>
    </source>
</evidence>
<dbReference type="NCBIfam" id="NF006829">
    <property type="entry name" value="PRK09352.1"/>
    <property type="match status" value="1"/>
</dbReference>
<proteinExistence type="inferred from homology"/>
<keyword evidence="2 9" id="KW-0963">Cytoplasm</keyword>
<feature type="region of interest" description="ACP-binding" evidence="9">
    <location>
        <begin position="253"/>
        <end position="257"/>
    </location>
</feature>
<evidence type="ECO:0000313" key="13">
    <source>
        <dbReference type="Proteomes" id="UP001174205"/>
    </source>
</evidence>
<evidence type="ECO:0000313" key="12">
    <source>
        <dbReference type="EMBL" id="MDN4605699.1"/>
    </source>
</evidence>
<dbReference type="NCBIfam" id="TIGR00747">
    <property type="entry name" value="fabH"/>
    <property type="match status" value="1"/>
</dbReference>
<keyword evidence="4 9" id="KW-0808">Transferase</keyword>
<dbReference type="EMBL" id="JAROCD010000026">
    <property type="protein sequence ID" value="MDN4605699.1"/>
    <property type="molecule type" value="Genomic_DNA"/>
</dbReference>
<comment type="function">
    <text evidence="9">Catalyzes the condensation reaction of fatty acid synthesis by the addition to an acyl acceptor of two carbons from malonyl-ACP. Catalyzes the first condensation reaction which initiates fatty acid synthesis and may therefore play a role in governing the total rate of fatty acid production. Possesses both acetoacetyl-ACP synthase and acetyl transacylase activities. Its substrate specificity determines the biosynthesis of branched-chain and/or straight-chain of fatty acids.</text>
</comment>
<comment type="domain">
    <text evidence="9">The last Arg residue of the ACP-binding site is essential for the weak association between ACP/AcpP and FabH.</text>
</comment>
<evidence type="ECO:0000256" key="9">
    <source>
        <dbReference type="HAMAP-Rule" id="MF_01815"/>
    </source>
</evidence>
<name>A0ABT8JNI2_9BACL</name>
<dbReference type="InterPro" id="IPR004655">
    <property type="entry name" value="FabH"/>
</dbReference>
<comment type="catalytic activity">
    <reaction evidence="9">
        <text>malonyl-[ACP] + acetyl-CoA + H(+) = 3-oxobutanoyl-[ACP] + CO2 + CoA</text>
        <dbReference type="Rhea" id="RHEA:12080"/>
        <dbReference type="Rhea" id="RHEA-COMP:9623"/>
        <dbReference type="Rhea" id="RHEA-COMP:9625"/>
        <dbReference type="ChEBI" id="CHEBI:15378"/>
        <dbReference type="ChEBI" id="CHEBI:16526"/>
        <dbReference type="ChEBI" id="CHEBI:57287"/>
        <dbReference type="ChEBI" id="CHEBI:57288"/>
        <dbReference type="ChEBI" id="CHEBI:78449"/>
        <dbReference type="ChEBI" id="CHEBI:78450"/>
        <dbReference type="EC" id="2.3.1.180"/>
    </reaction>
</comment>
<dbReference type="PANTHER" id="PTHR34069:SF2">
    <property type="entry name" value="BETA-KETOACYL-[ACYL-CARRIER-PROTEIN] SYNTHASE III"/>
    <property type="match status" value="1"/>
</dbReference>